<keyword evidence="7" id="KW-0520">NAD</keyword>
<dbReference type="GO" id="GO:0003954">
    <property type="term" value="F:NADH dehydrogenase activity"/>
    <property type="evidence" value="ECO:0007669"/>
    <property type="project" value="TreeGrafter"/>
</dbReference>
<evidence type="ECO:0000256" key="8">
    <source>
        <dbReference type="ARBA" id="ARBA00023136"/>
    </source>
</evidence>
<evidence type="ECO:0000313" key="11">
    <source>
        <dbReference type="Proteomes" id="UP001311915"/>
    </source>
</evidence>
<protein>
    <submittedName>
        <fullName evidence="10">Uncharacterized protein</fullName>
    </submittedName>
</protein>
<comment type="subcellular location">
    <subcellularLocation>
        <location evidence="1">Membrane</location>
        <topology evidence="1">Multi-pass membrane protein</topology>
    </subcellularLocation>
</comment>
<dbReference type="PANTHER" id="PTHR42829">
    <property type="entry name" value="NADH-UBIQUINONE OXIDOREDUCTASE CHAIN 5"/>
    <property type="match status" value="1"/>
</dbReference>
<name>A0AAV9K735_9SOLN</name>
<organism evidence="10 11">
    <name type="scientific">Solanum pinnatisectum</name>
    <name type="common">tansyleaf nightshade</name>
    <dbReference type="NCBI Taxonomy" id="50273"/>
    <lineage>
        <taxon>Eukaryota</taxon>
        <taxon>Viridiplantae</taxon>
        <taxon>Streptophyta</taxon>
        <taxon>Embryophyta</taxon>
        <taxon>Tracheophyta</taxon>
        <taxon>Spermatophyta</taxon>
        <taxon>Magnoliopsida</taxon>
        <taxon>eudicotyledons</taxon>
        <taxon>Gunneridae</taxon>
        <taxon>Pentapetalae</taxon>
        <taxon>asterids</taxon>
        <taxon>lamiids</taxon>
        <taxon>Solanales</taxon>
        <taxon>Solanaceae</taxon>
        <taxon>Solanoideae</taxon>
        <taxon>Solaneae</taxon>
        <taxon>Solanum</taxon>
    </lineage>
</organism>
<evidence type="ECO:0000313" key="10">
    <source>
        <dbReference type="EMBL" id="KAK4708981.1"/>
    </source>
</evidence>
<evidence type="ECO:0000256" key="2">
    <source>
        <dbReference type="ARBA" id="ARBA00008200"/>
    </source>
</evidence>
<keyword evidence="4 9" id="KW-0812">Transmembrane</keyword>
<keyword evidence="8 9" id="KW-0472">Membrane</keyword>
<evidence type="ECO:0000256" key="4">
    <source>
        <dbReference type="ARBA" id="ARBA00022692"/>
    </source>
</evidence>
<evidence type="ECO:0000256" key="9">
    <source>
        <dbReference type="SAM" id="Phobius"/>
    </source>
</evidence>
<comment type="caution">
    <text evidence="10">The sequence shown here is derived from an EMBL/GenBank/DDBJ whole genome shotgun (WGS) entry which is preliminary data.</text>
</comment>
<keyword evidence="11" id="KW-1185">Reference proteome</keyword>
<evidence type="ECO:0000256" key="6">
    <source>
        <dbReference type="ARBA" id="ARBA00022989"/>
    </source>
</evidence>
<accession>A0AAV9K735</accession>
<dbReference type="GO" id="GO:0015990">
    <property type="term" value="P:electron transport coupled proton transport"/>
    <property type="evidence" value="ECO:0007669"/>
    <property type="project" value="TreeGrafter"/>
</dbReference>
<feature type="transmembrane region" description="Helical" evidence="9">
    <location>
        <begin position="7"/>
        <end position="31"/>
    </location>
</feature>
<sequence length="74" mass="8257">MEGANSIFVLIHVATMVTIGICLIEMCSPLFEFPPRTLIVITFAGPRTSFLAAITEILQNDLKEKKKDKYDPKS</sequence>
<evidence type="ECO:0000256" key="1">
    <source>
        <dbReference type="ARBA" id="ARBA00004141"/>
    </source>
</evidence>
<dbReference type="Proteomes" id="UP001311915">
    <property type="component" value="Unassembled WGS sequence"/>
</dbReference>
<evidence type="ECO:0000256" key="7">
    <source>
        <dbReference type="ARBA" id="ARBA00023027"/>
    </source>
</evidence>
<dbReference type="AlphaFoldDB" id="A0AAV9K735"/>
<dbReference type="EMBL" id="JAWPEI010000012">
    <property type="protein sequence ID" value="KAK4708981.1"/>
    <property type="molecule type" value="Genomic_DNA"/>
</dbReference>
<keyword evidence="5" id="KW-1278">Translocase</keyword>
<keyword evidence="3" id="KW-0813">Transport</keyword>
<gene>
    <name evidence="10" type="ORF">R3W88_029906</name>
</gene>
<proteinExistence type="inferred from homology"/>
<evidence type="ECO:0000256" key="3">
    <source>
        <dbReference type="ARBA" id="ARBA00022448"/>
    </source>
</evidence>
<dbReference type="GO" id="GO:0016020">
    <property type="term" value="C:membrane"/>
    <property type="evidence" value="ECO:0007669"/>
    <property type="project" value="UniProtKB-SubCell"/>
</dbReference>
<dbReference type="PANTHER" id="PTHR42829:SF2">
    <property type="entry name" value="NADH-UBIQUINONE OXIDOREDUCTASE CHAIN 5"/>
    <property type="match status" value="1"/>
</dbReference>
<dbReference type="InterPro" id="IPR003945">
    <property type="entry name" value="NU5C-like"/>
</dbReference>
<keyword evidence="6 9" id="KW-1133">Transmembrane helix</keyword>
<comment type="similarity">
    <text evidence="2">Belongs to the complex I subunit 5 family.</text>
</comment>
<dbReference type="GO" id="GO:0042773">
    <property type="term" value="P:ATP synthesis coupled electron transport"/>
    <property type="evidence" value="ECO:0007669"/>
    <property type="project" value="InterPro"/>
</dbReference>
<reference evidence="10 11" key="1">
    <citation type="submission" date="2023-10" db="EMBL/GenBank/DDBJ databases">
        <title>Genome-Wide Identification Analysis in wild type Solanum Pinnatisectum Reveals Some Genes Defensing Phytophthora Infestans.</title>
        <authorList>
            <person name="Sun C."/>
        </authorList>
    </citation>
    <scope>NUCLEOTIDE SEQUENCE [LARGE SCALE GENOMIC DNA]</scope>
    <source>
        <strain evidence="10">LQN</strain>
        <tissue evidence="10">Leaf</tissue>
    </source>
</reference>
<dbReference type="GO" id="GO:0008137">
    <property type="term" value="F:NADH dehydrogenase (ubiquinone) activity"/>
    <property type="evidence" value="ECO:0007669"/>
    <property type="project" value="InterPro"/>
</dbReference>
<evidence type="ECO:0000256" key="5">
    <source>
        <dbReference type="ARBA" id="ARBA00022967"/>
    </source>
</evidence>